<dbReference type="GO" id="GO:0004674">
    <property type="term" value="F:protein serine/threonine kinase activity"/>
    <property type="evidence" value="ECO:0007669"/>
    <property type="project" value="UniProtKB-KW"/>
</dbReference>
<evidence type="ECO:0000313" key="15">
    <source>
        <dbReference type="Proteomes" id="UP000039865"/>
    </source>
</evidence>
<dbReference type="FunCoup" id="A0A078B6J0">
    <property type="interactions" value="48"/>
</dbReference>
<gene>
    <name evidence="14" type="primary">Contig19764.g20965</name>
    <name evidence="14" type="ORF">STYLEM_18017</name>
</gene>
<dbReference type="InterPro" id="IPR017441">
    <property type="entry name" value="Protein_kinase_ATP_BS"/>
</dbReference>
<keyword evidence="8 11" id="KW-0067">ATP-binding</keyword>
<dbReference type="Pfam" id="PF00069">
    <property type="entry name" value="Pkinase"/>
    <property type="match status" value="1"/>
</dbReference>
<dbReference type="PANTHER" id="PTHR24356:SF163">
    <property type="entry name" value="3-PHOSPHOINOSITIDE-DEPENDENT PROTEIN KINASE 1-RELATED"/>
    <property type="match status" value="1"/>
</dbReference>
<feature type="compositionally biased region" description="Polar residues" evidence="12">
    <location>
        <begin position="41"/>
        <end position="63"/>
    </location>
</feature>
<dbReference type="GO" id="GO:0035556">
    <property type="term" value="P:intracellular signal transduction"/>
    <property type="evidence" value="ECO:0007669"/>
    <property type="project" value="TreeGrafter"/>
</dbReference>
<comment type="catalytic activity">
    <reaction evidence="9">
        <text>L-threonyl-[protein] + ATP = O-phospho-L-threonyl-[protein] + ADP + H(+)</text>
        <dbReference type="Rhea" id="RHEA:46608"/>
        <dbReference type="Rhea" id="RHEA-COMP:11060"/>
        <dbReference type="Rhea" id="RHEA-COMP:11605"/>
        <dbReference type="ChEBI" id="CHEBI:15378"/>
        <dbReference type="ChEBI" id="CHEBI:30013"/>
        <dbReference type="ChEBI" id="CHEBI:30616"/>
        <dbReference type="ChEBI" id="CHEBI:61977"/>
        <dbReference type="ChEBI" id="CHEBI:456216"/>
        <dbReference type="EC" id="2.7.11.1"/>
    </reaction>
</comment>
<keyword evidence="6 11" id="KW-0547">Nucleotide-binding</keyword>
<feature type="domain" description="Protein kinase" evidence="13">
    <location>
        <begin position="153"/>
        <end position="430"/>
    </location>
</feature>
<evidence type="ECO:0000256" key="1">
    <source>
        <dbReference type="ARBA" id="ARBA00010006"/>
    </source>
</evidence>
<evidence type="ECO:0000256" key="4">
    <source>
        <dbReference type="ARBA" id="ARBA00022553"/>
    </source>
</evidence>
<keyword evidence="3" id="KW-0723">Serine/threonine-protein kinase</keyword>
<sequence>MINRDQDRFRLKPLGSKVQTIDIEDFKNQQPSFKTKRPTDQESNTLGRQDQNLLRQKSRNTSNSDEEDEQKKRKSQQTQGSSTTQPTRETLDKEDNMQNQQRNSANANSTEQQQKNNQTTLSNGNNSSNNNSNNNQNQASNNMSNEKLTKDSFETICKLGDGSYGKVYLVRKKNTLKQYAMKCLDKVHIMKHDKVNSVHRERDILMNAKHPNIVHLECTFQDEDNLYFLMEYVENKSLSELLKAIMRFYAAELVSALEFLHSKGIAHRDLKPENIMIDGKYHLKITDFGDSKRFDPEELAKVQEQQLKKQVSVDFENDEPKNVRGTFVGTPLYVAPEMLDSNTSGPFTDLWALGCIVYQLLTGDVPFKANYDFQVFQMISERKLVFPKYLSLDAVDLIDKLMQLDPYQRLGAGYEGSLNDYHALKLHPFFRGVNFVKLSNVSPPVPAERFQSAFLNAQKQQIKKSDQLPQGNEDNGIDGLVSDLQGKDNLNQGYPKKFRDFEMLDPRDVDAILKQESESMLIKKGIVFKKKGVISNLKRTLILTNQPRLYYKSETGEYKADILISNQLRANYRAPDRFEIICKKSGKYIIFRIVGEDASVWVNKINRVIDTHTK</sequence>
<dbReference type="AlphaFoldDB" id="A0A078B6J0"/>
<dbReference type="FunFam" id="3.30.200.20:FF:000042">
    <property type="entry name" value="Aurora kinase A"/>
    <property type="match status" value="1"/>
</dbReference>
<dbReference type="PROSITE" id="PS00108">
    <property type="entry name" value="PROTEIN_KINASE_ST"/>
    <property type="match status" value="1"/>
</dbReference>
<evidence type="ECO:0000256" key="7">
    <source>
        <dbReference type="ARBA" id="ARBA00022777"/>
    </source>
</evidence>
<dbReference type="InterPro" id="IPR039046">
    <property type="entry name" value="PDPK1"/>
</dbReference>
<dbReference type="SMART" id="SM00220">
    <property type="entry name" value="S_TKc"/>
    <property type="match status" value="1"/>
</dbReference>
<dbReference type="PROSITE" id="PS00107">
    <property type="entry name" value="PROTEIN_KINASE_ATP"/>
    <property type="match status" value="1"/>
</dbReference>
<dbReference type="SUPFAM" id="SSF50729">
    <property type="entry name" value="PH domain-like"/>
    <property type="match status" value="1"/>
</dbReference>
<dbReference type="InterPro" id="IPR050236">
    <property type="entry name" value="Ser_Thr_kinase_AGC"/>
</dbReference>
<name>A0A078B6J0_STYLE</name>
<evidence type="ECO:0000259" key="13">
    <source>
        <dbReference type="PROSITE" id="PS50011"/>
    </source>
</evidence>
<feature type="region of interest" description="Disordered" evidence="12">
    <location>
        <begin position="1"/>
        <end position="147"/>
    </location>
</feature>
<evidence type="ECO:0000256" key="9">
    <source>
        <dbReference type="ARBA" id="ARBA00047899"/>
    </source>
</evidence>
<dbReference type="InterPro" id="IPR000719">
    <property type="entry name" value="Prot_kinase_dom"/>
</dbReference>
<dbReference type="InParanoid" id="A0A078B6J0"/>
<keyword evidence="7 14" id="KW-0418">Kinase</keyword>
<dbReference type="CDD" id="cd05581">
    <property type="entry name" value="STKc_PDK1"/>
    <property type="match status" value="1"/>
</dbReference>
<evidence type="ECO:0000256" key="3">
    <source>
        <dbReference type="ARBA" id="ARBA00022527"/>
    </source>
</evidence>
<comment type="catalytic activity">
    <reaction evidence="10">
        <text>L-seryl-[protein] + ATP = O-phospho-L-seryl-[protein] + ADP + H(+)</text>
        <dbReference type="Rhea" id="RHEA:17989"/>
        <dbReference type="Rhea" id="RHEA-COMP:9863"/>
        <dbReference type="Rhea" id="RHEA-COMP:11604"/>
        <dbReference type="ChEBI" id="CHEBI:15378"/>
        <dbReference type="ChEBI" id="CHEBI:29999"/>
        <dbReference type="ChEBI" id="CHEBI:30616"/>
        <dbReference type="ChEBI" id="CHEBI:83421"/>
        <dbReference type="ChEBI" id="CHEBI:456216"/>
        <dbReference type="EC" id="2.7.11.1"/>
    </reaction>
</comment>
<dbReference type="Pfam" id="PF14593">
    <property type="entry name" value="PH_3"/>
    <property type="match status" value="1"/>
</dbReference>
<dbReference type="InterPro" id="IPR011009">
    <property type="entry name" value="Kinase-like_dom_sf"/>
</dbReference>
<dbReference type="EC" id="2.7.11.1" evidence="2"/>
<dbReference type="FunFam" id="1.10.510.10:FF:000024">
    <property type="entry name" value="Probable serine/threonine-protein kinase cot-1"/>
    <property type="match status" value="1"/>
</dbReference>
<dbReference type="Gene3D" id="2.30.29.30">
    <property type="entry name" value="Pleckstrin-homology domain (PH domain)/Phosphotyrosine-binding domain (PTB)"/>
    <property type="match status" value="1"/>
</dbReference>
<dbReference type="Gene3D" id="1.10.510.10">
    <property type="entry name" value="Transferase(Phosphotransferase) domain 1"/>
    <property type="match status" value="1"/>
</dbReference>
<evidence type="ECO:0000256" key="5">
    <source>
        <dbReference type="ARBA" id="ARBA00022679"/>
    </source>
</evidence>
<feature type="region of interest" description="Disordered" evidence="12">
    <location>
        <begin position="463"/>
        <end position="488"/>
    </location>
</feature>
<keyword evidence="4" id="KW-0597">Phosphoprotein</keyword>
<evidence type="ECO:0000256" key="12">
    <source>
        <dbReference type="SAM" id="MobiDB-lite"/>
    </source>
</evidence>
<dbReference type="OrthoDB" id="432647at2759"/>
<dbReference type="Gene3D" id="3.30.200.20">
    <property type="entry name" value="Phosphorylase Kinase, domain 1"/>
    <property type="match status" value="1"/>
</dbReference>
<dbReference type="OMA" id="SFETICK"/>
<dbReference type="InterPro" id="IPR008271">
    <property type="entry name" value="Ser/Thr_kinase_AS"/>
</dbReference>
<dbReference type="PANTHER" id="PTHR24356">
    <property type="entry name" value="SERINE/THREONINE-PROTEIN KINASE"/>
    <property type="match status" value="1"/>
</dbReference>
<dbReference type="InterPro" id="IPR033931">
    <property type="entry name" value="PDK1-typ_PH"/>
</dbReference>
<evidence type="ECO:0000256" key="10">
    <source>
        <dbReference type="ARBA" id="ARBA00048679"/>
    </source>
</evidence>
<evidence type="ECO:0000256" key="6">
    <source>
        <dbReference type="ARBA" id="ARBA00022741"/>
    </source>
</evidence>
<evidence type="ECO:0000256" key="8">
    <source>
        <dbReference type="ARBA" id="ARBA00022840"/>
    </source>
</evidence>
<dbReference type="GO" id="GO:0005524">
    <property type="term" value="F:ATP binding"/>
    <property type="evidence" value="ECO:0007669"/>
    <property type="project" value="UniProtKB-UniRule"/>
</dbReference>
<dbReference type="EMBL" id="CCKQ01017005">
    <property type="protein sequence ID" value="CDW88892.1"/>
    <property type="molecule type" value="Genomic_DNA"/>
</dbReference>
<protein>
    <recommendedName>
        <fullName evidence="2">non-specific serine/threonine protein kinase</fullName>
        <ecNumber evidence="2">2.7.11.1</ecNumber>
    </recommendedName>
</protein>
<evidence type="ECO:0000256" key="11">
    <source>
        <dbReference type="PROSITE-ProRule" id="PRU10141"/>
    </source>
</evidence>
<dbReference type="PROSITE" id="PS50011">
    <property type="entry name" value="PROTEIN_KINASE_DOM"/>
    <property type="match status" value="1"/>
</dbReference>
<feature type="compositionally biased region" description="Low complexity" evidence="12">
    <location>
        <begin position="97"/>
        <end position="109"/>
    </location>
</feature>
<feature type="compositionally biased region" description="Basic and acidic residues" evidence="12">
    <location>
        <begin position="1"/>
        <end position="10"/>
    </location>
</feature>
<dbReference type="InterPro" id="IPR011993">
    <property type="entry name" value="PH-like_dom_sf"/>
</dbReference>
<organism evidence="14 15">
    <name type="scientific">Stylonychia lemnae</name>
    <name type="common">Ciliate</name>
    <dbReference type="NCBI Taxonomy" id="5949"/>
    <lineage>
        <taxon>Eukaryota</taxon>
        <taxon>Sar</taxon>
        <taxon>Alveolata</taxon>
        <taxon>Ciliophora</taxon>
        <taxon>Intramacronucleata</taxon>
        <taxon>Spirotrichea</taxon>
        <taxon>Stichotrichia</taxon>
        <taxon>Sporadotrichida</taxon>
        <taxon>Oxytrichidae</taxon>
        <taxon>Stylonychinae</taxon>
        <taxon>Stylonychia</taxon>
    </lineage>
</organism>
<reference evidence="14 15" key="1">
    <citation type="submission" date="2014-06" db="EMBL/GenBank/DDBJ databases">
        <authorList>
            <person name="Swart Estienne"/>
        </authorList>
    </citation>
    <scope>NUCLEOTIDE SEQUENCE [LARGE SCALE GENOMIC DNA]</scope>
    <source>
        <strain evidence="14 15">130c</strain>
    </source>
</reference>
<keyword evidence="5" id="KW-0808">Transferase</keyword>
<evidence type="ECO:0000256" key="2">
    <source>
        <dbReference type="ARBA" id="ARBA00012513"/>
    </source>
</evidence>
<comment type="similarity">
    <text evidence="1">Belongs to the protein kinase superfamily. AGC Ser/Thr protein kinase family. PDPK1 subfamily.</text>
</comment>
<evidence type="ECO:0000313" key="14">
    <source>
        <dbReference type="EMBL" id="CDW88892.1"/>
    </source>
</evidence>
<proteinExistence type="inferred from homology"/>
<feature type="binding site" evidence="11">
    <location>
        <position position="182"/>
    </location>
    <ligand>
        <name>ATP</name>
        <dbReference type="ChEBI" id="CHEBI:30616"/>
    </ligand>
</feature>
<dbReference type="SUPFAM" id="SSF56112">
    <property type="entry name" value="Protein kinase-like (PK-like)"/>
    <property type="match status" value="1"/>
</dbReference>
<feature type="compositionally biased region" description="Low complexity" evidence="12">
    <location>
        <begin position="76"/>
        <end position="85"/>
    </location>
</feature>
<feature type="compositionally biased region" description="Low complexity" evidence="12">
    <location>
        <begin position="116"/>
        <end position="145"/>
    </location>
</feature>
<dbReference type="GO" id="GO:0007010">
    <property type="term" value="P:cytoskeleton organization"/>
    <property type="evidence" value="ECO:0007669"/>
    <property type="project" value="UniProtKB-ARBA"/>
</dbReference>
<dbReference type="Proteomes" id="UP000039865">
    <property type="component" value="Unassembled WGS sequence"/>
</dbReference>
<accession>A0A078B6J0</accession>
<keyword evidence="15" id="KW-1185">Reference proteome</keyword>